<name>A0A6G0XLZ0_9STRA</name>
<gene>
    <name evidence="1" type="ORF">Ae201684_003504</name>
</gene>
<evidence type="ECO:0000313" key="1">
    <source>
        <dbReference type="EMBL" id="KAF0741397.1"/>
    </source>
</evidence>
<dbReference type="Proteomes" id="UP000481153">
    <property type="component" value="Unassembled WGS sequence"/>
</dbReference>
<evidence type="ECO:0000313" key="2">
    <source>
        <dbReference type="Proteomes" id="UP000481153"/>
    </source>
</evidence>
<dbReference type="EMBL" id="VJMJ01000037">
    <property type="protein sequence ID" value="KAF0741397.1"/>
    <property type="molecule type" value="Genomic_DNA"/>
</dbReference>
<sequence length="73" mass="8197">MVCAENECLEPHHMYLIPLLWPFISQLHFLASPLPSCLSLHFLQGDTQTDLPSICIARPAFSLTLNLSFQLAT</sequence>
<reference evidence="1 2" key="1">
    <citation type="submission" date="2019-07" db="EMBL/GenBank/DDBJ databases">
        <title>Genomics analysis of Aphanomyces spp. identifies a new class of oomycete effector associated with host adaptation.</title>
        <authorList>
            <person name="Gaulin E."/>
        </authorList>
    </citation>
    <scope>NUCLEOTIDE SEQUENCE [LARGE SCALE GENOMIC DNA]</scope>
    <source>
        <strain evidence="1 2">ATCC 201684</strain>
    </source>
</reference>
<accession>A0A6G0XLZ0</accession>
<comment type="caution">
    <text evidence="1">The sequence shown here is derived from an EMBL/GenBank/DDBJ whole genome shotgun (WGS) entry which is preliminary data.</text>
</comment>
<organism evidence="1 2">
    <name type="scientific">Aphanomyces euteiches</name>
    <dbReference type="NCBI Taxonomy" id="100861"/>
    <lineage>
        <taxon>Eukaryota</taxon>
        <taxon>Sar</taxon>
        <taxon>Stramenopiles</taxon>
        <taxon>Oomycota</taxon>
        <taxon>Saprolegniomycetes</taxon>
        <taxon>Saprolegniales</taxon>
        <taxon>Verrucalvaceae</taxon>
        <taxon>Aphanomyces</taxon>
    </lineage>
</organism>
<keyword evidence="2" id="KW-1185">Reference proteome</keyword>
<protein>
    <submittedName>
        <fullName evidence="1">Uncharacterized protein</fullName>
    </submittedName>
</protein>
<dbReference type="AlphaFoldDB" id="A0A6G0XLZ0"/>
<proteinExistence type="predicted"/>